<protein>
    <submittedName>
        <fullName evidence="3">Amidase</fullName>
    </submittedName>
</protein>
<accession>A0A1X7IS88</accession>
<evidence type="ECO:0000259" key="2">
    <source>
        <dbReference type="Pfam" id="PF01425"/>
    </source>
</evidence>
<dbReference type="EMBL" id="FXAY01000001">
    <property type="protein sequence ID" value="SMG17607.1"/>
    <property type="molecule type" value="Genomic_DNA"/>
</dbReference>
<comment type="similarity">
    <text evidence="1">Belongs to the amidase family.</text>
</comment>
<dbReference type="RefSeq" id="WP_085483110.1">
    <property type="nucleotide sequence ID" value="NZ_FXAY01000001.1"/>
</dbReference>
<proteinExistence type="inferred from homology"/>
<organism evidence="3 4">
    <name type="scientific">Agreia pratensis</name>
    <dbReference type="NCBI Taxonomy" id="150121"/>
    <lineage>
        <taxon>Bacteria</taxon>
        <taxon>Bacillati</taxon>
        <taxon>Actinomycetota</taxon>
        <taxon>Actinomycetes</taxon>
        <taxon>Micrococcales</taxon>
        <taxon>Microbacteriaceae</taxon>
        <taxon>Agreia</taxon>
    </lineage>
</organism>
<reference evidence="4" key="1">
    <citation type="submission" date="2017-04" db="EMBL/GenBank/DDBJ databases">
        <authorList>
            <person name="Varghese N."/>
            <person name="Submissions S."/>
        </authorList>
    </citation>
    <scope>NUCLEOTIDE SEQUENCE [LARGE SCALE GENOMIC DNA]</scope>
    <source>
        <strain evidence="4">VKM Ac-2510</strain>
    </source>
</reference>
<gene>
    <name evidence="3" type="ORF">SAMN06296010_0795</name>
</gene>
<dbReference type="InterPro" id="IPR023631">
    <property type="entry name" value="Amidase_dom"/>
</dbReference>
<dbReference type="PANTHER" id="PTHR11895:SF7">
    <property type="entry name" value="GLUTAMYL-TRNA(GLN) AMIDOTRANSFERASE SUBUNIT A, MITOCHONDRIAL"/>
    <property type="match status" value="1"/>
</dbReference>
<dbReference type="InterPro" id="IPR000120">
    <property type="entry name" value="Amidase"/>
</dbReference>
<evidence type="ECO:0000313" key="3">
    <source>
        <dbReference type="EMBL" id="SMG17607.1"/>
    </source>
</evidence>
<dbReference type="STRING" id="150121.SAMN06296010_0795"/>
<dbReference type="PANTHER" id="PTHR11895">
    <property type="entry name" value="TRANSAMIDASE"/>
    <property type="match status" value="1"/>
</dbReference>
<sequence length="468" mass="48902">MRELSFSSVVQQAAWVASGEVSARELVDHSLDAIESLNPRLNAVAEVMAADAMARADTLDSQRHDSSAKMPLRGVPIVIKEENDIAGIPTRYGSAAYSTPARADSEVVRRLRAAGAVVVGTTRMPEFGIWPFTESEAYGMTRNPWNLERSPAGSSGGTAAAVASGMVAAGIGGDGGGSIRLPASWCGLFGLKAQRGRMSLAPNADLWRSLGVIGPITRTVADSALIHDVIAGTTAVDRFRAAPLAASMYAAATSETVTPLRIMVSTKNPSGGPAADSDTTEALMRTAALLATLGHEIIEADPAYPKLNLPFQLQLSGGIGDEAARADEPHRLESRTRNMLRIGRPLRRLGGWAERTAARLGEPFLDDLFGRVDLLLTLTTPTAALPIGQLHDAGALTAVRRATPVSSYTSVWNVLGNPAAAVPAGFGADGMPLSVQVIGPPNGELSVLALGAQLERSQPWADSLPPAG</sequence>
<dbReference type="Proteomes" id="UP000193244">
    <property type="component" value="Unassembled WGS sequence"/>
</dbReference>
<dbReference type="Pfam" id="PF01425">
    <property type="entry name" value="Amidase"/>
    <property type="match status" value="1"/>
</dbReference>
<keyword evidence="4" id="KW-1185">Reference proteome</keyword>
<dbReference type="SUPFAM" id="SSF75304">
    <property type="entry name" value="Amidase signature (AS) enzymes"/>
    <property type="match status" value="1"/>
</dbReference>
<feature type="domain" description="Amidase" evidence="2">
    <location>
        <begin position="25"/>
        <end position="448"/>
    </location>
</feature>
<dbReference type="Gene3D" id="3.90.1300.10">
    <property type="entry name" value="Amidase signature (AS) domain"/>
    <property type="match status" value="1"/>
</dbReference>
<dbReference type="NCBIfam" id="NF009119">
    <property type="entry name" value="PRK12470.1"/>
    <property type="match status" value="1"/>
</dbReference>
<dbReference type="AlphaFoldDB" id="A0A1X7IS88"/>
<evidence type="ECO:0000256" key="1">
    <source>
        <dbReference type="ARBA" id="ARBA00009199"/>
    </source>
</evidence>
<name>A0A1X7IS88_9MICO</name>
<evidence type="ECO:0000313" key="4">
    <source>
        <dbReference type="Proteomes" id="UP000193244"/>
    </source>
</evidence>
<dbReference type="GO" id="GO:0003824">
    <property type="term" value="F:catalytic activity"/>
    <property type="evidence" value="ECO:0007669"/>
    <property type="project" value="InterPro"/>
</dbReference>
<dbReference type="InterPro" id="IPR036928">
    <property type="entry name" value="AS_sf"/>
</dbReference>
<dbReference type="OrthoDB" id="182039at2"/>